<organism evidence="3 4">
    <name type="scientific">Putridiphycobacter roseus</name>
    <dbReference type="NCBI Taxonomy" id="2219161"/>
    <lineage>
        <taxon>Bacteria</taxon>
        <taxon>Pseudomonadati</taxon>
        <taxon>Bacteroidota</taxon>
        <taxon>Flavobacteriia</taxon>
        <taxon>Flavobacteriales</taxon>
        <taxon>Crocinitomicaceae</taxon>
        <taxon>Putridiphycobacter</taxon>
    </lineage>
</organism>
<dbReference type="Pfam" id="PF00561">
    <property type="entry name" value="Abhydrolase_1"/>
    <property type="match status" value="1"/>
</dbReference>
<dbReference type="GO" id="GO:0016787">
    <property type="term" value="F:hydrolase activity"/>
    <property type="evidence" value="ECO:0007669"/>
    <property type="project" value="UniProtKB-KW"/>
</dbReference>
<dbReference type="PRINTS" id="PR00111">
    <property type="entry name" value="ABHYDROLASE"/>
</dbReference>
<dbReference type="EMBL" id="QKSB01000006">
    <property type="protein sequence ID" value="PZE16706.1"/>
    <property type="molecule type" value="Genomic_DNA"/>
</dbReference>
<evidence type="ECO:0000313" key="3">
    <source>
        <dbReference type="EMBL" id="PZE16706.1"/>
    </source>
</evidence>
<gene>
    <name evidence="3" type="ORF">DNU06_10615</name>
</gene>
<feature type="domain" description="AB hydrolase-1" evidence="2">
    <location>
        <begin position="13"/>
        <end position="116"/>
    </location>
</feature>
<evidence type="ECO:0000313" key="4">
    <source>
        <dbReference type="Proteomes" id="UP000249248"/>
    </source>
</evidence>
<dbReference type="OrthoDB" id="9808398at2"/>
<keyword evidence="4" id="KW-1185">Reference proteome</keyword>
<evidence type="ECO:0000259" key="2">
    <source>
        <dbReference type="Pfam" id="PF00561"/>
    </source>
</evidence>
<evidence type="ECO:0000256" key="1">
    <source>
        <dbReference type="ARBA" id="ARBA00022801"/>
    </source>
</evidence>
<dbReference type="RefSeq" id="WP_111063315.1">
    <property type="nucleotide sequence ID" value="NZ_JBHUCU010000007.1"/>
</dbReference>
<dbReference type="InterPro" id="IPR029058">
    <property type="entry name" value="AB_hydrolase_fold"/>
</dbReference>
<dbReference type="PANTHER" id="PTHR46118">
    <property type="entry name" value="PROTEIN ABHD11"/>
    <property type="match status" value="1"/>
</dbReference>
<sequence>MKLNYKKLGEAGPPLLILHGLFGSLDNWQTMGKKLAENFQVYLVDQRNHGHSPHSIEFNYDLMVEDLAELVNDLGLKDINLIGHSMGGKTAIGFAAEHEDLIRKLIVIDISHKQYPRHHDQILKGINSLDLSEIKTRGQASEVMSEYIQDPSVRQFLLKNLYWVEKGKLDWRMNVPVLTHQIDKIIEEVYFGTIDTPTLFIRGALSNYILASDAAEIHRKFTHAEIYTIQNAGHWVHAEAPDELYHKIITFLN</sequence>
<name>A0A2W1NFA9_9FLAO</name>
<proteinExistence type="predicted"/>
<reference evidence="3 4" key="1">
    <citation type="submission" date="2018-06" db="EMBL/GenBank/DDBJ databases">
        <title>The draft genome sequence of Crocinitomix sp. SM1701.</title>
        <authorList>
            <person name="Zhang X."/>
        </authorList>
    </citation>
    <scope>NUCLEOTIDE SEQUENCE [LARGE SCALE GENOMIC DNA]</scope>
    <source>
        <strain evidence="3 4">SM1701</strain>
    </source>
</reference>
<dbReference type="Proteomes" id="UP000249248">
    <property type="component" value="Unassembled WGS sequence"/>
</dbReference>
<dbReference type="InterPro" id="IPR000073">
    <property type="entry name" value="AB_hydrolase_1"/>
</dbReference>
<dbReference type="AlphaFoldDB" id="A0A2W1NFA9"/>
<protein>
    <submittedName>
        <fullName evidence="3">Alpha/beta hydrolase</fullName>
    </submittedName>
</protein>
<keyword evidence="1 3" id="KW-0378">Hydrolase</keyword>
<accession>A0A2W1NFA9</accession>
<comment type="caution">
    <text evidence="3">The sequence shown here is derived from an EMBL/GenBank/DDBJ whole genome shotgun (WGS) entry which is preliminary data.</text>
</comment>
<dbReference type="Gene3D" id="3.40.50.1820">
    <property type="entry name" value="alpha/beta hydrolase"/>
    <property type="match status" value="1"/>
</dbReference>
<dbReference type="SUPFAM" id="SSF53474">
    <property type="entry name" value="alpha/beta-Hydrolases"/>
    <property type="match status" value="1"/>
</dbReference>
<dbReference type="PANTHER" id="PTHR46118:SF4">
    <property type="entry name" value="PROTEIN ABHD11"/>
    <property type="match status" value="1"/>
</dbReference>